<evidence type="ECO:0000256" key="1">
    <source>
        <dbReference type="SAM" id="MobiDB-lite"/>
    </source>
</evidence>
<dbReference type="SUPFAM" id="SSF51230">
    <property type="entry name" value="Single hybrid motif"/>
    <property type="match status" value="1"/>
</dbReference>
<feature type="region of interest" description="Disordered" evidence="1">
    <location>
        <begin position="36"/>
        <end position="59"/>
    </location>
</feature>
<organism evidence="2 3">
    <name type="scientific">Gluconacetobacter dulcium</name>
    <dbReference type="NCBI Taxonomy" id="2729096"/>
    <lineage>
        <taxon>Bacteria</taxon>
        <taxon>Pseudomonadati</taxon>
        <taxon>Pseudomonadota</taxon>
        <taxon>Alphaproteobacteria</taxon>
        <taxon>Acetobacterales</taxon>
        <taxon>Acetobacteraceae</taxon>
        <taxon>Gluconacetobacter</taxon>
    </lineage>
</organism>
<dbReference type="EMBL" id="JABEQP010000002">
    <property type="protein sequence ID" value="MBB2196641.1"/>
    <property type="molecule type" value="Genomic_DNA"/>
</dbReference>
<sequence length="126" mass="13800">MTRLDALPEIVSWMRNRGISELEWTEGGTTLGLSLQAQETSTPTGNTPPPRTEQSILSPEMGIFRHEGQRDTRPVRRGDIIGFVEVGPLRVPVACPDDGVLLPPIEQDGALVGYSTPLFKIDITPH</sequence>
<evidence type="ECO:0000313" key="2">
    <source>
        <dbReference type="EMBL" id="MBB2196641.1"/>
    </source>
</evidence>
<reference evidence="2 3" key="1">
    <citation type="submission" date="2020-04" db="EMBL/GenBank/DDBJ databases">
        <title>Description of novel Gluconacetobacter.</title>
        <authorList>
            <person name="Sombolestani A."/>
        </authorList>
    </citation>
    <scope>NUCLEOTIDE SEQUENCE [LARGE SCALE GENOMIC DNA]</scope>
    <source>
        <strain evidence="2 3">LMG 22058</strain>
    </source>
</reference>
<name>A0A7W4JXN7_9PROT</name>
<gene>
    <name evidence="2" type="ORF">HLH44_04025</name>
</gene>
<accession>A0A7W4JXN7</accession>
<comment type="caution">
    <text evidence="2">The sequence shown here is derived from an EMBL/GenBank/DDBJ whole genome shotgun (WGS) entry which is preliminary data.</text>
</comment>
<dbReference type="RefSeq" id="WP_183008213.1">
    <property type="nucleotide sequence ID" value="NZ_JABEQP010000002.1"/>
</dbReference>
<protein>
    <submittedName>
        <fullName evidence="2">Uncharacterized protein</fullName>
    </submittedName>
</protein>
<dbReference type="AlphaFoldDB" id="A0A7W4JXN7"/>
<feature type="compositionally biased region" description="Polar residues" evidence="1">
    <location>
        <begin position="36"/>
        <end position="45"/>
    </location>
</feature>
<evidence type="ECO:0000313" key="3">
    <source>
        <dbReference type="Proteomes" id="UP000530320"/>
    </source>
</evidence>
<proteinExistence type="predicted"/>
<dbReference type="Proteomes" id="UP000530320">
    <property type="component" value="Unassembled WGS sequence"/>
</dbReference>
<dbReference type="InterPro" id="IPR011053">
    <property type="entry name" value="Single_hybrid_motif"/>
</dbReference>